<dbReference type="Pfam" id="PF02518">
    <property type="entry name" value="HATPase_c"/>
    <property type="match status" value="1"/>
</dbReference>
<feature type="transmembrane region" description="Helical" evidence="4">
    <location>
        <begin position="401"/>
        <end position="423"/>
    </location>
</feature>
<evidence type="ECO:0000259" key="5">
    <source>
        <dbReference type="Pfam" id="PF02518"/>
    </source>
</evidence>
<dbReference type="InterPro" id="IPR003594">
    <property type="entry name" value="HATPase_dom"/>
</dbReference>
<evidence type="ECO:0000256" key="2">
    <source>
        <dbReference type="ARBA" id="ARBA00022777"/>
    </source>
</evidence>
<feature type="transmembrane region" description="Helical" evidence="4">
    <location>
        <begin position="435"/>
        <end position="458"/>
    </location>
</feature>
<keyword evidence="4" id="KW-1133">Transmembrane helix</keyword>
<feature type="transmembrane region" description="Helical" evidence="4">
    <location>
        <begin position="173"/>
        <end position="194"/>
    </location>
</feature>
<name>A0A8J3VU02_9ACTN</name>
<evidence type="ECO:0000256" key="1">
    <source>
        <dbReference type="ARBA" id="ARBA00022679"/>
    </source>
</evidence>
<evidence type="ECO:0000256" key="3">
    <source>
        <dbReference type="ARBA" id="ARBA00023012"/>
    </source>
</evidence>
<evidence type="ECO:0000313" key="6">
    <source>
        <dbReference type="EMBL" id="GIH18549.1"/>
    </source>
</evidence>
<dbReference type="PANTHER" id="PTHR24421">
    <property type="entry name" value="NITRATE/NITRITE SENSOR PROTEIN NARX-RELATED"/>
    <property type="match status" value="1"/>
</dbReference>
<feature type="transmembrane region" description="Helical" evidence="4">
    <location>
        <begin position="311"/>
        <end position="328"/>
    </location>
</feature>
<keyword evidence="4" id="KW-0812">Transmembrane</keyword>
<evidence type="ECO:0000256" key="4">
    <source>
        <dbReference type="SAM" id="Phobius"/>
    </source>
</evidence>
<feature type="transmembrane region" description="Helical" evidence="4">
    <location>
        <begin position="335"/>
        <end position="354"/>
    </location>
</feature>
<keyword evidence="2" id="KW-0418">Kinase</keyword>
<feature type="transmembrane region" description="Helical" evidence="4">
    <location>
        <begin position="21"/>
        <end position="43"/>
    </location>
</feature>
<protein>
    <recommendedName>
        <fullName evidence="5">Histidine kinase/HSP90-like ATPase domain-containing protein</fullName>
    </recommendedName>
</protein>
<dbReference type="SUPFAM" id="SSF55874">
    <property type="entry name" value="ATPase domain of HSP90 chaperone/DNA topoisomerase II/histidine kinase"/>
    <property type="match status" value="1"/>
</dbReference>
<keyword evidence="1" id="KW-0808">Transferase</keyword>
<organism evidence="6 7">
    <name type="scientific">Rugosimonospora africana</name>
    <dbReference type="NCBI Taxonomy" id="556532"/>
    <lineage>
        <taxon>Bacteria</taxon>
        <taxon>Bacillati</taxon>
        <taxon>Actinomycetota</taxon>
        <taxon>Actinomycetes</taxon>
        <taxon>Micromonosporales</taxon>
        <taxon>Micromonosporaceae</taxon>
        <taxon>Rugosimonospora</taxon>
    </lineage>
</organism>
<feature type="domain" description="Histidine kinase/HSP90-like ATPase" evidence="5">
    <location>
        <begin position="574"/>
        <end position="668"/>
    </location>
</feature>
<keyword evidence="7" id="KW-1185">Reference proteome</keyword>
<accession>A0A8J3VU02</accession>
<proteinExistence type="predicted"/>
<gene>
    <name evidence="6" type="ORF">Raf01_67210</name>
</gene>
<sequence>MICGMDEPTARPPVTRESKSWRWPVPLAGLGGSLFLAVATSPWYSGVGQAFLTTPGRAEFSGLGWVIMAVPIAATLVGLCALRWWPYLLTAAGLLAVAPTVAELTHAEFPLAADIVCRAGYPLAVVGVLACAQSLVSSAVGWAAAVAGLTMGARLFGTVLIGPGWLLQTQTVATWHAVLTAVGLAALAPAVWRHRRGDRTANGPSDQSLWSWQRLWLIVPATLAMCVAVPLSFLTTDRLAALLGVTESALYRHRYAEIGVIGVITLVTVAILAAIAGLWSLAGTVTAAVIQVAVAAPMLLAVAALAFKDPVRLLGALAGVALGVVAAGNRWRVPLAGTATVLGAAALFIAYGATTGHPEKLADQRSVIPGLLILVLVTAAATAVVGATAPVLAPRGALPAVLGPLAATLAAGGLQTVSVTYLHDGEPVSSTLNSVYHLTTSAVLLLVAGAAIGGLGFAQQLAVRRAERKQTEQIRWEAAAAERDRLARPIHDGVLQVLALVQRHGPELGGQGSQLAALAGEQEVALRTLLSRGVTARGDGNGDLRTPLRDLASPAIEVATPAQPVVLPAIAVTELTAAVQAALDNVRQHAGAGAHAWVLLEDERDGVRVTVRDDGVGVPAGRLDEAAASGRLGVAQSMCGRVADRGGTTTIHSTPGQGTEVEFWLPRRPSGGR</sequence>
<dbReference type="CDD" id="cd16917">
    <property type="entry name" value="HATPase_UhpB-NarQ-NarX-like"/>
    <property type="match status" value="1"/>
</dbReference>
<dbReference type="PANTHER" id="PTHR24421:SF61">
    <property type="entry name" value="OXYGEN SENSOR HISTIDINE KINASE NREB"/>
    <property type="match status" value="1"/>
</dbReference>
<feature type="transmembrane region" description="Helical" evidence="4">
    <location>
        <begin position="255"/>
        <end position="278"/>
    </location>
</feature>
<evidence type="ECO:0000313" key="7">
    <source>
        <dbReference type="Proteomes" id="UP000642748"/>
    </source>
</evidence>
<feature type="transmembrane region" description="Helical" evidence="4">
    <location>
        <begin position="285"/>
        <end position="305"/>
    </location>
</feature>
<comment type="caution">
    <text evidence="6">The sequence shown here is derived from an EMBL/GenBank/DDBJ whole genome shotgun (WGS) entry which is preliminary data.</text>
</comment>
<dbReference type="GO" id="GO:0000160">
    <property type="term" value="P:phosphorelay signal transduction system"/>
    <property type="evidence" value="ECO:0007669"/>
    <property type="project" value="UniProtKB-KW"/>
</dbReference>
<dbReference type="AlphaFoldDB" id="A0A8J3VU02"/>
<dbReference type="InterPro" id="IPR050482">
    <property type="entry name" value="Sensor_HK_TwoCompSys"/>
</dbReference>
<dbReference type="InterPro" id="IPR036890">
    <property type="entry name" value="HATPase_C_sf"/>
</dbReference>
<feature type="transmembrane region" description="Helical" evidence="4">
    <location>
        <begin position="63"/>
        <end position="82"/>
    </location>
</feature>
<dbReference type="Gene3D" id="3.30.565.10">
    <property type="entry name" value="Histidine kinase-like ATPase, C-terminal domain"/>
    <property type="match status" value="1"/>
</dbReference>
<dbReference type="Proteomes" id="UP000642748">
    <property type="component" value="Unassembled WGS sequence"/>
</dbReference>
<keyword evidence="4" id="KW-0472">Membrane</keyword>
<feature type="transmembrane region" description="Helical" evidence="4">
    <location>
        <begin position="139"/>
        <end position="161"/>
    </location>
</feature>
<reference evidence="6" key="1">
    <citation type="submission" date="2021-01" db="EMBL/GenBank/DDBJ databases">
        <title>Whole genome shotgun sequence of Rugosimonospora africana NBRC 104875.</title>
        <authorList>
            <person name="Komaki H."/>
            <person name="Tamura T."/>
        </authorList>
    </citation>
    <scope>NUCLEOTIDE SEQUENCE</scope>
    <source>
        <strain evidence="6">NBRC 104875</strain>
    </source>
</reference>
<feature type="transmembrane region" description="Helical" evidence="4">
    <location>
        <begin position="366"/>
        <end position="389"/>
    </location>
</feature>
<dbReference type="GO" id="GO:0016301">
    <property type="term" value="F:kinase activity"/>
    <property type="evidence" value="ECO:0007669"/>
    <property type="project" value="UniProtKB-KW"/>
</dbReference>
<keyword evidence="3" id="KW-0902">Two-component regulatory system</keyword>
<feature type="transmembrane region" description="Helical" evidence="4">
    <location>
        <begin position="215"/>
        <end position="235"/>
    </location>
</feature>
<dbReference type="EMBL" id="BONZ01000068">
    <property type="protein sequence ID" value="GIH18549.1"/>
    <property type="molecule type" value="Genomic_DNA"/>
</dbReference>